<dbReference type="RefSeq" id="WP_035013669.1">
    <property type="nucleotide sequence ID" value="NZ_ARZY01000007.1"/>
</dbReference>
<gene>
    <name evidence="4" type="ORF">DS2_05475</name>
</gene>
<evidence type="ECO:0000259" key="3">
    <source>
        <dbReference type="Pfam" id="PF00561"/>
    </source>
</evidence>
<accession>W7QSX9</accession>
<dbReference type="Pfam" id="PF00561">
    <property type="entry name" value="Abhydrolase_1"/>
    <property type="match status" value="1"/>
</dbReference>
<dbReference type="InterPro" id="IPR050960">
    <property type="entry name" value="AB_hydrolase_4_sf"/>
</dbReference>
<dbReference type="Proteomes" id="UP000019276">
    <property type="component" value="Unassembled WGS sequence"/>
</dbReference>
<dbReference type="STRING" id="1328313.DS2_05475"/>
<evidence type="ECO:0000313" key="5">
    <source>
        <dbReference type="Proteomes" id="UP000019276"/>
    </source>
</evidence>
<reference evidence="4 5" key="1">
    <citation type="journal article" date="2014" name="Genome Announc.">
        <title>Draft Genome Sequence of the Agar-Degrading Bacterium Catenovulum sp. Strain DS-2, Isolated from Intestines of Haliotis diversicolor.</title>
        <authorList>
            <person name="Shan D."/>
            <person name="Li X."/>
            <person name="Gu Z."/>
            <person name="Wei G."/>
            <person name="Gao Z."/>
            <person name="Shao Z."/>
        </authorList>
    </citation>
    <scope>NUCLEOTIDE SEQUENCE [LARGE SCALE GENOMIC DNA]</scope>
    <source>
        <strain evidence="4 5">DS-2</strain>
    </source>
</reference>
<organism evidence="4 5">
    <name type="scientific">Catenovulum agarivorans DS-2</name>
    <dbReference type="NCBI Taxonomy" id="1328313"/>
    <lineage>
        <taxon>Bacteria</taxon>
        <taxon>Pseudomonadati</taxon>
        <taxon>Pseudomonadota</taxon>
        <taxon>Gammaproteobacteria</taxon>
        <taxon>Alteromonadales</taxon>
        <taxon>Alteromonadaceae</taxon>
        <taxon>Catenovulum</taxon>
    </lineage>
</organism>
<dbReference type="EMBL" id="ARZY01000007">
    <property type="protein sequence ID" value="EWH10993.1"/>
    <property type="molecule type" value="Genomic_DNA"/>
</dbReference>
<dbReference type="PANTHER" id="PTHR10794">
    <property type="entry name" value="ABHYDROLASE DOMAIN-CONTAINING PROTEIN"/>
    <property type="match status" value="1"/>
</dbReference>
<feature type="active site" description="Charge relay system" evidence="2">
    <location>
        <position position="271"/>
    </location>
</feature>
<proteinExistence type="inferred from homology"/>
<keyword evidence="5" id="KW-1185">Reference proteome</keyword>
<dbReference type="PIRSF" id="PIRSF005211">
    <property type="entry name" value="Ab_hydro_YheT"/>
    <property type="match status" value="1"/>
</dbReference>
<sequence>MIIESHFKPAWWLRNRHMQTIWQKIERRKLKCPTSTQRLELPDGDFLDLHWTELPKADENRNIVLVLHGLEGSINSTYARGMLNAIRDKGDLGVLLHFRSCGGIANRLPRAYHSGETSDLSYIANYLHTQYPNSALFAIGFSLGGNVLCKYAGEQGSYNPFKASVAICPPLNLSASCQYIMKGTSKIYQKYLLDMMMDNIARKMQRVDISQYLKIDAHSFRNIKTLWQFDDLITAPLHGFKDAEDYYRRSAGMQFLKDVERPLLILQAKDDPFLCDSCIPTTNDLSHKVTVEVSNKGGHVGYVGGNKLFKGNYWMEQRALQFIHNHVY</sequence>
<dbReference type="InterPro" id="IPR029058">
    <property type="entry name" value="AB_hydrolase_fold"/>
</dbReference>
<dbReference type="OrthoDB" id="332676at2"/>
<dbReference type="Gene3D" id="3.40.50.1820">
    <property type="entry name" value="alpha/beta hydrolase"/>
    <property type="match status" value="1"/>
</dbReference>
<name>W7QSX9_9ALTE</name>
<dbReference type="NCBIfam" id="NF008218">
    <property type="entry name" value="PRK10985.1"/>
    <property type="match status" value="1"/>
</dbReference>
<keyword evidence="4" id="KW-0378">Hydrolase</keyword>
<feature type="active site" description="Charge relay system" evidence="2">
    <location>
        <position position="142"/>
    </location>
</feature>
<feature type="active site" description="Charge relay system" evidence="2">
    <location>
        <position position="299"/>
    </location>
</feature>
<evidence type="ECO:0000256" key="1">
    <source>
        <dbReference type="ARBA" id="ARBA00010884"/>
    </source>
</evidence>
<dbReference type="InterPro" id="IPR012020">
    <property type="entry name" value="ABHD4"/>
</dbReference>
<dbReference type="PANTHER" id="PTHR10794:SF94">
    <property type="entry name" value="ESTERASE YHET-RELATED"/>
    <property type="match status" value="1"/>
</dbReference>
<dbReference type="GO" id="GO:0047372">
    <property type="term" value="F:monoacylglycerol lipase activity"/>
    <property type="evidence" value="ECO:0007669"/>
    <property type="project" value="TreeGrafter"/>
</dbReference>
<feature type="domain" description="AB hydrolase-1" evidence="3">
    <location>
        <begin position="63"/>
        <end position="302"/>
    </location>
</feature>
<comment type="caution">
    <text evidence="4">The sequence shown here is derived from an EMBL/GenBank/DDBJ whole genome shotgun (WGS) entry which is preliminary data.</text>
</comment>
<evidence type="ECO:0000256" key="2">
    <source>
        <dbReference type="PIRSR" id="PIRSR005211-1"/>
    </source>
</evidence>
<dbReference type="PATRIC" id="fig|1328313.3.peg.1129"/>
<dbReference type="eggNOG" id="COG0429">
    <property type="taxonomic scope" value="Bacteria"/>
</dbReference>
<comment type="similarity">
    <text evidence="1">Belongs to the AB hydrolase superfamily. AB hydrolase 4 family.</text>
</comment>
<protein>
    <submittedName>
        <fullName evidence="4">Alpha/beta-hydrolase</fullName>
    </submittedName>
</protein>
<evidence type="ECO:0000313" key="4">
    <source>
        <dbReference type="EMBL" id="EWH10993.1"/>
    </source>
</evidence>
<dbReference type="GO" id="GO:0034338">
    <property type="term" value="F:short-chain carboxylesterase activity"/>
    <property type="evidence" value="ECO:0007669"/>
    <property type="project" value="TreeGrafter"/>
</dbReference>
<dbReference type="SUPFAM" id="SSF53474">
    <property type="entry name" value="alpha/beta-Hydrolases"/>
    <property type="match status" value="1"/>
</dbReference>
<dbReference type="AlphaFoldDB" id="W7QSX9"/>
<dbReference type="InterPro" id="IPR000073">
    <property type="entry name" value="AB_hydrolase_1"/>
</dbReference>